<sequence length="128" mass="14589">MVTMFIDALQPSFYEKMLENVSSNFSDLDKVGTTMAKKIISSAKKRKRGEANTIVSSLAKHNGEIPQGTSNYQPHFLQNPQVITLQPYTYPYPYQTPYQTPHRPPYQPMPSYRPPALQTTRHQNTQAA</sequence>
<reference evidence="2" key="1">
    <citation type="submission" date="2018-05" db="EMBL/GenBank/DDBJ databases">
        <title>Draft genome of Mucuna pruriens seed.</title>
        <authorList>
            <person name="Nnadi N.E."/>
            <person name="Vos R."/>
            <person name="Hasami M.H."/>
            <person name="Devisetty U.K."/>
            <person name="Aguiy J.C."/>
        </authorList>
    </citation>
    <scope>NUCLEOTIDE SEQUENCE [LARGE SCALE GENOMIC DNA]</scope>
    <source>
        <strain evidence="2">JCA_2017</strain>
    </source>
</reference>
<keyword evidence="3" id="KW-1185">Reference proteome</keyword>
<evidence type="ECO:0000313" key="2">
    <source>
        <dbReference type="EMBL" id="RDX67446.1"/>
    </source>
</evidence>
<dbReference type="AlphaFoldDB" id="A0A371EN97"/>
<feature type="region of interest" description="Disordered" evidence="1">
    <location>
        <begin position="94"/>
        <end position="128"/>
    </location>
</feature>
<feature type="compositionally biased region" description="Polar residues" evidence="1">
    <location>
        <begin position="117"/>
        <end position="128"/>
    </location>
</feature>
<accession>A0A371EN97</accession>
<dbReference type="EMBL" id="QJKJ01012996">
    <property type="protein sequence ID" value="RDX67446.1"/>
    <property type="molecule type" value="Genomic_DNA"/>
</dbReference>
<name>A0A371EN97_MUCPR</name>
<dbReference type="Proteomes" id="UP000257109">
    <property type="component" value="Unassembled WGS sequence"/>
</dbReference>
<feature type="non-terminal residue" evidence="2">
    <location>
        <position position="1"/>
    </location>
</feature>
<evidence type="ECO:0000313" key="3">
    <source>
        <dbReference type="Proteomes" id="UP000257109"/>
    </source>
</evidence>
<gene>
    <name evidence="2" type="ORF">CR513_53683</name>
</gene>
<feature type="compositionally biased region" description="Pro residues" evidence="1">
    <location>
        <begin position="102"/>
        <end position="113"/>
    </location>
</feature>
<protein>
    <submittedName>
        <fullName evidence="2">Uncharacterized protein</fullName>
    </submittedName>
</protein>
<proteinExistence type="predicted"/>
<organism evidence="2 3">
    <name type="scientific">Mucuna pruriens</name>
    <name type="common">Velvet bean</name>
    <name type="synonym">Dolichos pruriens</name>
    <dbReference type="NCBI Taxonomy" id="157652"/>
    <lineage>
        <taxon>Eukaryota</taxon>
        <taxon>Viridiplantae</taxon>
        <taxon>Streptophyta</taxon>
        <taxon>Embryophyta</taxon>
        <taxon>Tracheophyta</taxon>
        <taxon>Spermatophyta</taxon>
        <taxon>Magnoliopsida</taxon>
        <taxon>eudicotyledons</taxon>
        <taxon>Gunneridae</taxon>
        <taxon>Pentapetalae</taxon>
        <taxon>rosids</taxon>
        <taxon>fabids</taxon>
        <taxon>Fabales</taxon>
        <taxon>Fabaceae</taxon>
        <taxon>Papilionoideae</taxon>
        <taxon>50 kb inversion clade</taxon>
        <taxon>NPAAA clade</taxon>
        <taxon>indigoferoid/millettioid clade</taxon>
        <taxon>Phaseoleae</taxon>
        <taxon>Mucuna</taxon>
    </lineage>
</organism>
<comment type="caution">
    <text evidence="2">The sequence shown here is derived from an EMBL/GenBank/DDBJ whole genome shotgun (WGS) entry which is preliminary data.</text>
</comment>
<evidence type="ECO:0000256" key="1">
    <source>
        <dbReference type="SAM" id="MobiDB-lite"/>
    </source>
</evidence>